<protein>
    <recommendedName>
        <fullName evidence="9">Peptidase M10 metallopeptidase domain-containing protein</fullName>
    </recommendedName>
</protein>
<proteinExistence type="inferred from homology"/>
<evidence type="ECO:0000256" key="1">
    <source>
        <dbReference type="ARBA" id="ARBA00001947"/>
    </source>
</evidence>
<dbReference type="PANTHER" id="PTHR10201">
    <property type="entry name" value="MATRIX METALLOPROTEINASE"/>
    <property type="match status" value="1"/>
</dbReference>
<accession>A0ABM5K5A2</accession>
<keyword evidence="8" id="KW-0482">Metalloprotease</keyword>
<dbReference type="EnsemblMetazoa" id="XM_050649414.1">
    <property type="protein sequence ID" value="XP_050505371.1"/>
    <property type="gene ID" value="LOC126883749"/>
</dbReference>
<evidence type="ECO:0000256" key="4">
    <source>
        <dbReference type="ARBA" id="ARBA00022723"/>
    </source>
</evidence>
<evidence type="ECO:0000313" key="10">
    <source>
        <dbReference type="EnsemblMetazoa" id="XP_050505371.1"/>
    </source>
</evidence>
<dbReference type="Pfam" id="PF00413">
    <property type="entry name" value="Peptidase_M10"/>
    <property type="match status" value="1"/>
</dbReference>
<dbReference type="RefSeq" id="XP_050505371.1">
    <property type="nucleotide sequence ID" value="XM_050649414.1"/>
</dbReference>
<dbReference type="PANTHER" id="PTHR10201:SF291">
    <property type="entry name" value="MATRIX METALLOPROTEINASE 1, ISOFORM C-RELATED"/>
    <property type="match status" value="1"/>
</dbReference>
<evidence type="ECO:0000256" key="7">
    <source>
        <dbReference type="ARBA" id="ARBA00022833"/>
    </source>
</evidence>
<evidence type="ECO:0000256" key="3">
    <source>
        <dbReference type="ARBA" id="ARBA00022670"/>
    </source>
</evidence>
<organism evidence="10 11">
    <name type="scientific">Diabrotica virgifera virgifera</name>
    <name type="common">western corn rootworm</name>
    <dbReference type="NCBI Taxonomy" id="50390"/>
    <lineage>
        <taxon>Eukaryota</taxon>
        <taxon>Metazoa</taxon>
        <taxon>Ecdysozoa</taxon>
        <taxon>Arthropoda</taxon>
        <taxon>Hexapoda</taxon>
        <taxon>Insecta</taxon>
        <taxon>Pterygota</taxon>
        <taxon>Neoptera</taxon>
        <taxon>Endopterygota</taxon>
        <taxon>Coleoptera</taxon>
        <taxon>Polyphaga</taxon>
        <taxon>Cucujiformia</taxon>
        <taxon>Chrysomeloidea</taxon>
        <taxon>Chrysomelidae</taxon>
        <taxon>Galerucinae</taxon>
        <taxon>Diabroticina</taxon>
        <taxon>Diabroticites</taxon>
        <taxon>Diabrotica</taxon>
    </lineage>
</organism>
<dbReference type="InterPro" id="IPR024079">
    <property type="entry name" value="MetalloPept_cat_dom_sf"/>
</dbReference>
<keyword evidence="3" id="KW-0645">Protease</keyword>
<dbReference type="InterPro" id="IPR036365">
    <property type="entry name" value="PGBD-like_sf"/>
</dbReference>
<evidence type="ECO:0000256" key="5">
    <source>
        <dbReference type="ARBA" id="ARBA00022729"/>
    </source>
</evidence>
<keyword evidence="4" id="KW-0479">Metal-binding</keyword>
<keyword evidence="11" id="KW-1185">Reference proteome</keyword>
<evidence type="ECO:0000256" key="2">
    <source>
        <dbReference type="ARBA" id="ARBA00010370"/>
    </source>
</evidence>
<dbReference type="GeneID" id="126883749"/>
<dbReference type="Proteomes" id="UP001652700">
    <property type="component" value="Unplaced"/>
</dbReference>
<comment type="similarity">
    <text evidence="2">Belongs to the peptidase M10A family.</text>
</comment>
<evidence type="ECO:0000256" key="8">
    <source>
        <dbReference type="ARBA" id="ARBA00023049"/>
    </source>
</evidence>
<name>A0ABM5K5A2_DIAVI</name>
<feature type="domain" description="Peptidase M10 metallopeptidase" evidence="9">
    <location>
        <begin position="65"/>
        <end position="151"/>
    </location>
</feature>
<sequence length="152" mass="17189">MLVLFLKDLDITSSNAISSIDMVLVEFQERYNLPVTGTLNNDTMNMMMNKPRCSVGDNNYAIHSKWNKTTLSWYFPQAVSNPGHIHLAEDAFVRWGKISNLKFKRVIIPSSKQDITITVVPNNHNFRASCQGTSKCPFNFDGPGKVLAHAWQ</sequence>
<keyword evidence="5" id="KW-0732">Signal</keyword>
<evidence type="ECO:0000259" key="9">
    <source>
        <dbReference type="Pfam" id="PF00413"/>
    </source>
</evidence>
<dbReference type="SUPFAM" id="SSF55486">
    <property type="entry name" value="Metalloproteases ('zincins'), catalytic domain"/>
    <property type="match status" value="1"/>
</dbReference>
<dbReference type="SUPFAM" id="SSF47090">
    <property type="entry name" value="PGBD-like"/>
    <property type="match status" value="1"/>
</dbReference>
<dbReference type="Gene3D" id="3.40.390.10">
    <property type="entry name" value="Collagenase (Catalytic Domain)"/>
    <property type="match status" value="1"/>
</dbReference>
<reference evidence="10" key="1">
    <citation type="submission" date="2025-05" db="UniProtKB">
        <authorList>
            <consortium name="EnsemblMetazoa"/>
        </authorList>
    </citation>
    <scope>IDENTIFICATION</scope>
</reference>
<evidence type="ECO:0000256" key="6">
    <source>
        <dbReference type="ARBA" id="ARBA00022801"/>
    </source>
</evidence>
<keyword evidence="7" id="KW-0862">Zinc</keyword>
<evidence type="ECO:0000313" key="11">
    <source>
        <dbReference type="Proteomes" id="UP001652700"/>
    </source>
</evidence>
<keyword evidence="6" id="KW-0378">Hydrolase</keyword>
<dbReference type="InterPro" id="IPR001818">
    <property type="entry name" value="Pept_M10_metallopeptidase"/>
</dbReference>
<comment type="cofactor">
    <cofactor evidence="1">
        <name>Zn(2+)</name>
        <dbReference type="ChEBI" id="CHEBI:29105"/>
    </cofactor>
</comment>